<dbReference type="AlphaFoldDB" id="A0A1I8G1S9"/>
<dbReference type="WBParaSite" id="maker-uti_cns_0000524-snap-gene-1.17-mRNA-1">
    <property type="protein sequence ID" value="maker-uti_cns_0000524-snap-gene-1.17-mRNA-1"/>
    <property type="gene ID" value="maker-uti_cns_0000524-snap-gene-1.17"/>
</dbReference>
<accession>A0A1I8G1S9</accession>
<name>A0A1I8G1S9_9PLAT</name>
<organism evidence="1 2">
    <name type="scientific">Macrostomum lignano</name>
    <dbReference type="NCBI Taxonomy" id="282301"/>
    <lineage>
        <taxon>Eukaryota</taxon>
        <taxon>Metazoa</taxon>
        <taxon>Spiralia</taxon>
        <taxon>Lophotrochozoa</taxon>
        <taxon>Platyhelminthes</taxon>
        <taxon>Rhabditophora</taxon>
        <taxon>Macrostomorpha</taxon>
        <taxon>Macrostomida</taxon>
        <taxon>Macrostomidae</taxon>
        <taxon>Macrostomum</taxon>
    </lineage>
</organism>
<evidence type="ECO:0000313" key="1">
    <source>
        <dbReference type="Proteomes" id="UP000095280"/>
    </source>
</evidence>
<reference evidence="2" key="1">
    <citation type="submission" date="2016-11" db="UniProtKB">
        <authorList>
            <consortium name="WormBaseParasite"/>
        </authorList>
    </citation>
    <scope>IDENTIFICATION</scope>
</reference>
<proteinExistence type="predicted"/>
<evidence type="ECO:0000313" key="2">
    <source>
        <dbReference type="WBParaSite" id="maker-uti_cns_0000524-snap-gene-1.17-mRNA-1"/>
    </source>
</evidence>
<keyword evidence="1" id="KW-1185">Reference proteome</keyword>
<sequence length="246" mass="27818">MNSKAKQQPTKIIDTIKSISSKDIASTAVAITAINEEERASLFECLQKIDRESLKKEKSDEAKRSSNDKERREARFIARLKESLKKIKNEQIDIKTRFYNAKALCLADVQTDVDGMLTQFASLESFIGDLEVLTCLARKKQAEILASIKTQGLSTEGAAKRLDIDPKFAERLYTFHGFIRKYPNLVFSGYSFESLLTYKRAIEKEAEQDDNFCCKLETDIAIVFEGENEDALLEETTMELATASVD</sequence>
<dbReference type="Proteomes" id="UP000095280">
    <property type="component" value="Unplaced"/>
</dbReference>
<protein>
    <submittedName>
        <fullName evidence="2">Uncharacterized protein</fullName>
    </submittedName>
</protein>